<sequence length="75" mass="8537">MDLSTLQRGRNVSSMRGNLLSDCRTAMLLSIYEVLQCSSKSWTSLVTGASELMRRRGPDAYLTWFKSTLFRALEE</sequence>
<evidence type="ECO:0000313" key="2">
    <source>
        <dbReference type="Proteomes" id="UP001489719"/>
    </source>
</evidence>
<gene>
    <name evidence="1" type="ORF">V1517DRAFT_37499</name>
</gene>
<reference evidence="2" key="1">
    <citation type="journal article" date="2024" name="Front. Bioeng. Biotechnol.">
        <title>Genome-scale model development and genomic sequencing of the oleaginous clade Lipomyces.</title>
        <authorList>
            <person name="Czajka J.J."/>
            <person name="Han Y."/>
            <person name="Kim J."/>
            <person name="Mondo S.J."/>
            <person name="Hofstad B.A."/>
            <person name="Robles A."/>
            <person name="Haridas S."/>
            <person name="Riley R."/>
            <person name="LaButti K."/>
            <person name="Pangilinan J."/>
            <person name="Andreopoulos W."/>
            <person name="Lipzen A."/>
            <person name="Yan J."/>
            <person name="Wang M."/>
            <person name="Ng V."/>
            <person name="Grigoriev I.V."/>
            <person name="Spatafora J.W."/>
            <person name="Magnuson J.K."/>
            <person name="Baker S.E."/>
            <person name="Pomraning K.R."/>
        </authorList>
    </citation>
    <scope>NUCLEOTIDE SEQUENCE [LARGE SCALE GENOMIC DNA]</scope>
    <source>
        <strain evidence="2">CBS 10300</strain>
    </source>
</reference>
<organism evidence="1 2">
    <name type="scientific">Lipomyces orientalis</name>
    <dbReference type="NCBI Taxonomy" id="1233043"/>
    <lineage>
        <taxon>Eukaryota</taxon>
        <taxon>Fungi</taxon>
        <taxon>Dikarya</taxon>
        <taxon>Ascomycota</taxon>
        <taxon>Saccharomycotina</taxon>
        <taxon>Lipomycetes</taxon>
        <taxon>Lipomycetales</taxon>
        <taxon>Lipomycetaceae</taxon>
        <taxon>Lipomyces</taxon>
    </lineage>
</organism>
<keyword evidence="2" id="KW-1185">Reference proteome</keyword>
<name>A0ACC3TFE2_9ASCO</name>
<evidence type="ECO:0000313" key="1">
    <source>
        <dbReference type="EMBL" id="KAK9319597.1"/>
    </source>
</evidence>
<protein>
    <submittedName>
        <fullName evidence="1">Uncharacterized protein</fullName>
    </submittedName>
</protein>
<dbReference type="Proteomes" id="UP001489719">
    <property type="component" value="Unassembled WGS sequence"/>
</dbReference>
<dbReference type="EMBL" id="MU970175">
    <property type="protein sequence ID" value="KAK9319597.1"/>
    <property type="molecule type" value="Genomic_DNA"/>
</dbReference>
<proteinExistence type="predicted"/>
<comment type="caution">
    <text evidence="1">The sequence shown here is derived from an EMBL/GenBank/DDBJ whole genome shotgun (WGS) entry which is preliminary data.</text>
</comment>
<accession>A0ACC3TFE2</accession>